<dbReference type="OrthoDB" id="10029846at2759"/>
<organism evidence="1 2">
    <name type="scientific">Brachionus calyciflorus</name>
    <dbReference type="NCBI Taxonomy" id="104777"/>
    <lineage>
        <taxon>Eukaryota</taxon>
        <taxon>Metazoa</taxon>
        <taxon>Spiralia</taxon>
        <taxon>Gnathifera</taxon>
        <taxon>Rotifera</taxon>
        <taxon>Eurotatoria</taxon>
        <taxon>Monogononta</taxon>
        <taxon>Pseudotrocha</taxon>
        <taxon>Ploima</taxon>
        <taxon>Brachionidae</taxon>
        <taxon>Brachionus</taxon>
    </lineage>
</organism>
<sequence>MTKVVLLFSPQNKIFDSSALIVTGIVMGTFDGSPTLFKQVYTIHIIIRVTTLPMVYALLANKKQTTYKNLFKMVKNLTFRLVQSLPFIPSEDVSKGFNYIKTNAPKSALLFLTYIENNYIGVERSNARFQVDIWNLYERVKRDLPRTNNNVESWNSRIKPDAKKNLTVAKVVELFRLEQNNMEMYPSFQDIIDSLFNSEYVSSLETKNQIQYDSTTIFSTTKKSILESIIATTMTISTTTTTTTGTTKSGLNKMLLSTEQMVQKTINAPVSNDQLWDTNWGSFFSSHQFLVTLSIDSSLNKYKPCMFETFKPTTKNIPRSISNGSYFK</sequence>
<evidence type="ECO:0000313" key="1">
    <source>
        <dbReference type="EMBL" id="CAF0901798.1"/>
    </source>
</evidence>
<keyword evidence="2" id="KW-1185">Reference proteome</keyword>
<dbReference type="Proteomes" id="UP000663879">
    <property type="component" value="Unassembled WGS sequence"/>
</dbReference>
<gene>
    <name evidence="1" type="ORF">OXX778_LOCUS11435</name>
</gene>
<reference evidence="1" key="1">
    <citation type="submission" date="2021-02" db="EMBL/GenBank/DDBJ databases">
        <authorList>
            <person name="Nowell W R."/>
        </authorList>
    </citation>
    <scope>NUCLEOTIDE SEQUENCE</scope>
    <source>
        <strain evidence="1">Ploen Becks lab</strain>
    </source>
</reference>
<dbReference type="EMBL" id="CAJNOC010001939">
    <property type="protein sequence ID" value="CAF0901798.1"/>
    <property type="molecule type" value="Genomic_DNA"/>
</dbReference>
<accession>A0A813ZKY6</accession>
<protein>
    <submittedName>
        <fullName evidence="1">Uncharacterized protein</fullName>
    </submittedName>
</protein>
<dbReference type="AlphaFoldDB" id="A0A813ZKY6"/>
<feature type="non-terminal residue" evidence="1">
    <location>
        <position position="1"/>
    </location>
</feature>
<name>A0A813ZKY6_9BILA</name>
<evidence type="ECO:0000313" key="2">
    <source>
        <dbReference type="Proteomes" id="UP000663879"/>
    </source>
</evidence>
<comment type="caution">
    <text evidence="1">The sequence shown here is derived from an EMBL/GenBank/DDBJ whole genome shotgun (WGS) entry which is preliminary data.</text>
</comment>
<proteinExistence type="predicted"/>